<dbReference type="AlphaFoldDB" id="A0A2S1QZ64"/>
<dbReference type="EMBL" id="CP029186">
    <property type="protein sequence ID" value="AWH85688.1"/>
    <property type="molecule type" value="Genomic_DNA"/>
</dbReference>
<feature type="region of interest" description="Disordered" evidence="1">
    <location>
        <begin position="25"/>
        <end position="54"/>
    </location>
</feature>
<gene>
    <name evidence="2" type="ORF">HYN59_11475</name>
</gene>
<proteinExistence type="predicted"/>
<dbReference type="KEGG" id="falb:HYN59_11475"/>
<organism evidence="2 3">
    <name type="scientific">Flavobacterium album</name>
    <dbReference type="NCBI Taxonomy" id="2175091"/>
    <lineage>
        <taxon>Bacteria</taxon>
        <taxon>Pseudomonadati</taxon>
        <taxon>Bacteroidota</taxon>
        <taxon>Flavobacteriia</taxon>
        <taxon>Flavobacteriales</taxon>
        <taxon>Flavobacteriaceae</taxon>
        <taxon>Flavobacterium</taxon>
    </lineage>
</organism>
<evidence type="ECO:0000313" key="3">
    <source>
        <dbReference type="Proteomes" id="UP000244929"/>
    </source>
</evidence>
<evidence type="ECO:0000256" key="1">
    <source>
        <dbReference type="SAM" id="MobiDB-lite"/>
    </source>
</evidence>
<name>A0A2S1QZ64_9FLAO</name>
<accession>A0A2S1QZ64</accession>
<keyword evidence="3" id="KW-1185">Reference proteome</keyword>
<dbReference type="Proteomes" id="UP000244929">
    <property type="component" value="Chromosome"/>
</dbReference>
<sequence>MSIYVVTSSAVEMLLNFKKQDMNGSMRDGSGILPRHEGRYSAQPDTVVYGGSTPKYRKQISDKQQLIN</sequence>
<evidence type="ECO:0000313" key="2">
    <source>
        <dbReference type="EMBL" id="AWH85688.1"/>
    </source>
</evidence>
<reference evidence="2 3" key="1">
    <citation type="submission" date="2018-04" db="EMBL/GenBank/DDBJ databases">
        <title>Genome sequencing of Flavobacterium sp. HYN0059.</title>
        <authorList>
            <person name="Yi H."/>
            <person name="Baek C."/>
        </authorList>
    </citation>
    <scope>NUCLEOTIDE SEQUENCE [LARGE SCALE GENOMIC DNA]</scope>
    <source>
        <strain evidence="2 3">HYN0059</strain>
    </source>
</reference>
<protein>
    <submittedName>
        <fullName evidence="2">Uncharacterized protein</fullName>
    </submittedName>
</protein>